<feature type="transmembrane region" description="Helical" evidence="8">
    <location>
        <begin position="12"/>
        <end position="33"/>
    </location>
</feature>
<evidence type="ECO:0000256" key="7">
    <source>
        <dbReference type="ARBA" id="ARBA00023136"/>
    </source>
</evidence>
<dbReference type="Proteomes" id="UP000318336">
    <property type="component" value="Unassembled WGS sequence"/>
</dbReference>
<accession>A0A542XEB8</accession>
<comment type="subcellular location">
    <subcellularLocation>
        <location evidence="1">Cell membrane</location>
        <topology evidence="1">Multi-pass membrane protein</topology>
    </subcellularLocation>
</comment>
<keyword evidence="10" id="KW-1185">Reference proteome</keyword>
<dbReference type="Pfam" id="PF02386">
    <property type="entry name" value="TrkH"/>
    <property type="match status" value="1"/>
</dbReference>
<comment type="caution">
    <text evidence="9">The sequence shown here is derived from an EMBL/GenBank/DDBJ whole genome shotgun (WGS) entry which is preliminary data.</text>
</comment>
<protein>
    <submittedName>
        <fullName evidence="9">Potassium uptake TrkH family protein</fullName>
    </submittedName>
</protein>
<feature type="transmembrane region" description="Helical" evidence="8">
    <location>
        <begin position="224"/>
        <end position="246"/>
    </location>
</feature>
<keyword evidence="2" id="KW-0813">Transport</keyword>
<feature type="transmembrane region" description="Helical" evidence="8">
    <location>
        <begin position="127"/>
        <end position="146"/>
    </location>
</feature>
<dbReference type="GO" id="GO:0005886">
    <property type="term" value="C:plasma membrane"/>
    <property type="evidence" value="ECO:0007669"/>
    <property type="project" value="UniProtKB-SubCell"/>
</dbReference>
<organism evidence="9 10">
    <name type="scientific">Barrientosiimonas humi</name>
    <dbReference type="NCBI Taxonomy" id="999931"/>
    <lineage>
        <taxon>Bacteria</taxon>
        <taxon>Bacillati</taxon>
        <taxon>Actinomycetota</taxon>
        <taxon>Actinomycetes</taxon>
        <taxon>Micrococcales</taxon>
        <taxon>Dermacoccaceae</taxon>
        <taxon>Barrientosiimonas</taxon>
    </lineage>
</organism>
<feature type="transmembrane region" description="Helical" evidence="8">
    <location>
        <begin position="296"/>
        <end position="327"/>
    </location>
</feature>
<dbReference type="GO" id="GO:0030001">
    <property type="term" value="P:metal ion transport"/>
    <property type="evidence" value="ECO:0007669"/>
    <property type="project" value="UniProtKB-ARBA"/>
</dbReference>
<dbReference type="OrthoDB" id="9810952at2"/>
<keyword evidence="4 8" id="KW-0812">Transmembrane</keyword>
<evidence type="ECO:0000256" key="8">
    <source>
        <dbReference type="SAM" id="Phobius"/>
    </source>
</evidence>
<evidence type="ECO:0000256" key="3">
    <source>
        <dbReference type="ARBA" id="ARBA00022475"/>
    </source>
</evidence>
<reference evidence="9 10" key="1">
    <citation type="submission" date="2019-06" db="EMBL/GenBank/DDBJ databases">
        <title>Sequencing the genomes of 1000 actinobacteria strains.</title>
        <authorList>
            <person name="Klenk H.-P."/>
        </authorList>
    </citation>
    <scope>NUCLEOTIDE SEQUENCE [LARGE SCALE GENOMIC DNA]</scope>
    <source>
        <strain evidence="9 10">DSM 24617</strain>
    </source>
</reference>
<dbReference type="PANTHER" id="PTHR32024">
    <property type="entry name" value="TRK SYSTEM POTASSIUM UPTAKE PROTEIN TRKG-RELATED"/>
    <property type="match status" value="1"/>
</dbReference>
<keyword evidence="5 8" id="KW-1133">Transmembrane helix</keyword>
<feature type="transmembrane region" description="Helical" evidence="8">
    <location>
        <begin position="348"/>
        <end position="372"/>
    </location>
</feature>
<feature type="transmembrane region" description="Helical" evidence="8">
    <location>
        <begin position="189"/>
        <end position="212"/>
    </location>
</feature>
<dbReference type="InterPro" id="IPR003445">
    <property type="entry name" value="Cat_transpt"/>
</dbReference>
<gene>
    <name evidence="9" type="ORF">FB554_2332</name>
</gene>
<evidence type="ECO:0000256" key="2">
    <source>
        <dbReference type="ARBA" id="ARBA00022448"/>
    </source>
</evidence>
<dbReference type="GO" id="GO:0008324">
    <property type="term" value="F:monoatomic cation transmembrane transporter activity"/>
    <property type="evidence" value="ECO:0007669"/>
    <property type="project" value="InterPro"/>
</dbReference>
<dbReference type="RefSeq" id="WP_142006246.1">
    <property type="nucleotide sequence ID" value="NZ_CAJTBP010000001.1"/>
</dbReference>
<evidence type="ECO:0000313" key="9">
    <source>
        <dbReference type="EMBL" id="TQL34172.1"/>
    </source>
</evidence>
<evidence type="ECO:0000256" key="6">
    <source>
        <dbReference type="ARBA" id="ARBA00023065"/>
    </source>
</evidence>
<evidence type="ECO:0000313" key="10">
    <source>
        <dbReference type="Proteomes" id="UP000318336"/>
    </source>
</evidence>
<keyword evidence="7 8" id="KW-0472">Membrane</keyword>
<evidence type="ECO:0000256" key="5">
    <source>
        <dbReference type="ARBA" id="ARBA00022989"/>
    </source>
</evidence>
<feature type="transmembrane region" description="Helical" evidence="8">
    <location>
        <begin position="158"/>
        <end position="177"/>
    </location>
</feature>
<dbReference type="PANTHER" id="PTHR32024:SF1">
    <property type="entry name" value="KTR SYSTEM POTASSIUM UPTAKE PROTEIN B"/>
    <property type="match status" value="1"/>
</dbReference>
<evidence type="ECO:0000256" key="1">
    <source>
        <dbReference type="ARBA" id="ARBA00004651"/>
    </source>
</evidence>
<evidence type="ECO:0000256" key="4">
    <source>
        <dbReference type="ARBA" id="ARBA00022692"/>
    </source>
</evidence>
<sequence>MTRLIATPARLVVTAYALAVIVGSLLLLLPIATTQPGSGSVSAAIFTAVSAVCITGLTTVDTATYWTPFGQVVIAALIQIGGLGIMTLATLLALAVRGRLGQRDRQLAAADTHSTHLGDVRQVVGRVVRWFLLLELAVFCFLLVRFRQAYDGDWGTAAWHAFFHAISSVNNAGFALYSDSLVSFATDLWLIGVISGAAILGGIGYPVVFEVWRRWRTPHRWSLHTRLTVAGTVALLAIGFVAFLALEWTNRDTLGPMSVGGKLVGALGGTAFPRTVGFNSIDYASAQEETLLVTSVLMFIGGGSAGTAGGIKITTFLVLAGAMWAEIRGERDAVMSHRSISSHTVRQALTVALGGVALVAGGAMVLMLLAGLPLSLAMFEASSAFATVGLSAGVTPTLDVPSQVVLMLLMFVGRVGPITFATSMALRAQHRHRRYRLPEERPIIG</sequence>
<name>A0A542XEB8_9MICO</name>
<feature type="transmembrane region" description="Helical" evidence="8">
    <location>
        <begin position="39"/>
        <end position="60"/>
    </location>
</feature>
<dbReference type="AlphaFoldDB" id="A0A542XEB8"/>
<dbReference type="EMBL" id="VFOK01000001">
    <property type="protein sequence ID" value="TQL34172.1"/>
    <property type="molecule type" value="Genomic_DNA"/>
</dbReference>
<feature type="transmembrane region" description="Helical" evidence="8">
    <location>
        <begin position="404"/>
        <end position="426"/>
    </location>
</feature>
<proteinExistence type="predicted"/>
<feature type="transmembrane region" description="Helical" evidence="8">
    <location>
        <begin position="72"/>
        <end position="96"/>
    </location>
</feature>
<keyword evidence="6" id="KW-0406">Ion transport</keyword>
<keyword evidence="3" id="KW-1003">Cell membrane</keyword>